<evidence type="ECO:0000313" key="2">
    <source>
        <dbReference type="EMBL" id="KWA52712.1"/>
    </source>
</evidence>
<reference evidence="3 5" key="2">
    <citation type="submission" date="2018-08" db="EMBL/GenBank/DDBJ databases">
        <title>Comparative analysis of Burkholderia isolates from Puerto Rico.</title>
        <authorList>
            <person name="Hall C."/>
            <person name="Sahl J."/>
            <person name="Wagner D."/>
        </authorList>
    </citation>
    <scope>NUCLEOTIDE SEQUENCE [LARGE SCALE GENOMIC DNA]</scope>
    <source>
        <strain evidence="3 5">Bp8966</strain>
    </source>
</reference>
<evidence type="ECO:0008006" key="7">
    <source>
        <dbReference type="Google" id="ProtNLM"/>
    </source>
</evidence>
<dbReference type="GeneID" id="93057772"/>
<dbReference type="Proteomes" id="UP000068603">
    <property type="component" value="Unassembled WGS sequence"/>
</dbReference>
<dbReference type="PANTHER" id="PTHR40267">
    <property type="entry name" value="BLR3294 PROTEIN"/>
    <property type="match status" value="1"/>
</dbReference>
<dbReference type="InterPro" id="IPR026286">
    <property type="entry name" value="MaiA/AMDase"/>
</dbReference>
<dbReference type="Proteomes" id="UP000281098">
    <property type="component" value="Unassembled WGS sequence"/>
</dbReference>
<dbReference type="AlphaFoldDB" id="A0A119W1S0"/>
<organism evidence="2">
    <name type="scientific">Burkholderia stagnalis</name>
    <dbReference type="NCBI Taxonomy" id="1503054"/>
    <lineage>
        <taxon>Bacteria</taxon>
        <taxon>Pseudomonadati</taxon>
        <taxon>Pseudomonadota</taxon>
        <taxon>Betaproteobacteria</taxon>
        <taxon>Burkholderiales</taxon>
        <taxon>Burkholderiaceae</taxon>
        <taxon>Burkholderia</taxon>
        <taxon>Burkholderia cepacia complex</taxon>
    </lineage>
</organism>
<accession>A0A119W1S0</accession>
<dbReference type="EMBL" id="LPHB01000092">
    <property type="protein sequence ID" value="KWA52712.1"/>
    <property type="molecule type" value="Genomic_DNA"/>
</dbReference>
<evidence type="ECO:0000313" key="4">
    <source>
        <dbReference type="Proteomes" id="UP000068603"/>
    </source>
</evidence>
<evidence type="ECO:0000313" key="6">
    <source>
        <dbReference type="Proteomes" id="UP000473470"/>
    </source>
</evidence>
<dbReference type="STRING" id="1503054.WT74_17090"/>
<dbReference type="Gene3D" id="3.40.50.12500">
    <property type="match status" value="1"/>
</dbReference>
<dbReference type="RefSeq" id="WP_059802684.1">
    <property type="nucleotide sequence ID" value="NZ_CABVPM010000021.1"/>
</dbReference>
<dbReference type="PANTHER" id="PTHR40267:SF1">
    <property type="entry name" value="BLR3294 PROTEIN"/>
    <property type="match status" value="1"/>
</dbReference>
<evidence type="ECO:0000313" key="3">
    <source>
        <dbReference type="EMBL" id="RQY87794.1"/>
    </source>
</evidence>
<reference evidence="1 6" key="3">
    <citation type="submission" date="2019-09" db="EMBL/GenBank/DDBJ databases">
        <title>Draft genome sequences of 48 bacterial type strains from the CCUG.</title>
        <authorList>
            <person name="Tunovic T."/>
            <person name="Pineiro-Iglesias B."/>
            <person name="Unosson C."/>
            <person name="Inganas E."/>
            <person name="Ohlen M."/>
            <person name="Cardew S."/>
            <person name="Jensie-Markopoulos S."/>
            <person name="Salva-Serra F."/>
            <person name="Jaen-Luchoro D."/>
            <person name="Karlsson R."/>
            <person name="Svensson-Stadler L."/>
            <person name="Chun J."/>
            <person name="Moore E."/>
        </authorList>
    </citation>
    <scope>NUCLEOTIDE SEQUENCE [LARGE SCALE GENOMIC DNA]</scope>
    <source>
        <strain evidence="1 6">CCUG 65686</strain>
    </source>
</reference>
<evidence type="ECO:0000313" key="5">
    <source>
        <dbReference type="Proteomes" id="UP000281098"/>
    </source>
</evidence>
<keyword evidence="5" id="KW-1185">Reference proteome</keyword>
<reference evidence="2 4" key="1">
    <citation type="submission" date="2015-11" db="EMBL/GenBank/DDBJ databases">
        <title>Expanding the genomic diversity of Burkholderia species for the development of highly accurate diagnostics.</title>
        <authorList>
            <person name="Sahl J."/>
            <person name="Keim P."/>
            <person name="Wagner D."/>
        </authorList>
    </citation>
    <scope>NUCLEOTIDE SEQUENCE [LARGE SCALE GENOMIC DNA]</scope>
    <source>
        <strain evidence="2 4">MSMB1960WGS</strain>
    </source>
</reference>
<dbReference type="Pfam" id="PF17645">
    <property type="entry name" value="Amdase"/>
    <property type="match status" value="1"/>
</dbReference>
<comment type="caution">
    <text evidence="2">The sequence shown here is derived from an EMBL/GenBank/DDBJ whole genome shotgun (WGS) entry which is preliminary data.</text>
</comment>
<dbReference type="EMBL" id="QTPM01000034">
    <property type="protein sequence ID" value="RQY87794.1"/>
    <property type="molecule type" value="Genomic_DNA"/>
</dbReference>
<sequence length="263" mass="28709">MSGLPAPRVAHTGFHSHLPRLGIVVVDNDPVPEMEIWRQAAGRLSIHTVRFALPRQPGQIYLGSSVDELVDRAGLGVALDTLRRIRVDAACLCFTSASVFSDGRFDAAFIRDATARIGCAVATTSAQALVRGLLKRRARAPALLIPPWYSDETVDAFVSYFSRHDLAVAVRIPFRLPSRWNDVPRQDRFDRGAVWDVAAADIVAQAEQALVPHRHAVDAIVVPGSGFPSLDAVSAVEQRLGLPMLSANSTSLEWFVDSIENRL</sequence>
<evidence type="ECO:0000313" key="1">
    <source>
        <dbReference type="EMBL" id="KAB0633131.1"/>
    </source>
</evidence>
<dbReference type="Proteomes" id="UP000473470">
    <property type="component" value="Unassembled WGS sequence"/>
</dbReference>
<gene>
    <name evidence="3" type="ORF">DF017_24210</name>
    <name evidence="1" type="ORF">F7R25_30975</name>
    <name evidence="2" type="ORF">WT44_30620</name>
</gene>
<proteinExistence type="predicted"/>
<dbReference type="KEGG" id="bstg:WT74_17090"/>
<dbReference type="EMBL" id="VZOK01000073">
    <property type="protein sequence ID" value="KAB0633131.1"/>
    <property type="molecule type" value="Genomic_DNA"/>
</dbReference>
<protein>
    <recommendedName>
        <fullName evidence="7">Maleate cis-trans isomerase</fullName>
    </recommendedName>
</protein>
<name>A0A119W1S0_9BURK</name>
<dbReference type="InterPro" id="IPR053714">
    <property type="entry name" value="Iso_Racemase_Enz_sf"/>
</dbReference>